<dbReference type="InterPro" id="IPR009351">
    <property type="entry name" value="AlkZ-like"/>
</dbReference>
<reference evidence="1 2" key="1">
    <citation type="submission" date="2017-07" db="EMBL/GenBank/DDBJ databases">
        <title>Draft whole genome sequences of clinical Proprionibacteriaceae strains.</title>
        <authorList>
            <person name="Bernier A.-M."/>
            <person name="Bernard K."/>
            <person name="Domingo M.-C."/>
        </authorList>
    </citation>
    <scope>NUCLEOTIDE SEQUENCE [LARGE SCALE GENOMIC DNA]</scope>
    <source>
        <strain evidence="1 2">NML 130396</strain>
    </source>
</reference>
<proteinExistence type="predicted"/>
<keyword evidence="2" id="KW-1185">Reference proteome</keyword>
<evidence type="ECO:0000313" key="2">
    <source>
        <dbReference type="Proteomes" id="UP000216311"/>
    </source>
</evidence>
<dbReference type="OrthoDB" id="9148135at2"/>
<dbReference type="EMBL" id="NMVQ01000023">
    <property type="protein sequence ID" value="OYO20791.1"/>
    <property type="molecule type" value="Genomic_DNA"/>
</dbReference>
<dbReference type="PANTHER" id="PTHR38479">
    <property type="entry name" value="LMO0824 PROTEIN"/>
    <property type="match status" value="1"/>
</dbReference>
<evidence type="ECO:0000313" key="1">
    <source>
        <dbReference type="EMBL" id="OYO20791.1"/>
    </source>
</evidence>
<dbReference type="RefSeq" id="WP_094364218.1">
    <property type="nucleotide sequence ID" value="NZ_NMVQ01000023.1"/>
</dbReference>
<comment type="caution">
    <text evidence="1">The sequence shown here is derived from an EMBL/GenBank/DDBJ whole genome shotgun (WGS) entry which is preliminary data.</text>
</comment>
<dbReference type="AlphaFoldDB" id="A0A255GYY0"/>
<evidence type="ECO:0008006" key="3">
    <source>
        <dbReference type="Google" id="ProtNLM"/>
    </source>
</evidence>
<name>A0A255GYY0_9ACTN</name>
<organism evidence="1 2">
    <name type="scientific">Enemella dayhoffiae</name>
    <dbReference type="NCBI Taxonomy" id="2016507"/>
    <lineage>
        <taxon>Bacteria</taxon>
        <taxon>Bacillati</taxon>
        <taxon>Actinomycetota</taxon>
        <taxon>Actinomycetes</taxon>
        <taxon>Propionibacteriales</taxon>
        <taxon>Propionibacteriaceae</taxon>
        <taxon>Enemella</taxon>
    </lineage>
</organism>
<dbReference type="Pfam" id="PF06224">
    <property type="entry name" value="AlkZ-like"/>
    <property type="match status" value="1"/>
</dbReference>
<accession>A0A255GYY0</accession>
<dbReference type="Proteomes" id="UP000216311">
    <property type="component" value="Unassembled WGS sequence"/>
</dbReference>
<protein>
    <recommendedName>
        <fullName evidence="3">Winged helix DNA-binding domain-containing protein</fullName>
    </recommendedName>
</protein>
<sequence>MTLHPADLSLARIVAQRLAGPPLADPATVVAHLGCVQGQDLPGALTSVALRTAERSLAGVRRALDEAKVVRTWPMRGTLHLVPARDAAWMCGLTAPRMDAHAARRRAELGLTEQMSSAAGEIAVAAIRADGPQTRAELLARWEPEGFTEVSGRGYHLLSQLSYRGILTQGPMTADGRTEQRFVVLEDWVPELERPEREQALARWAELYFGSHGPATRADFARWTGLTMTDVRLGIAGATGLTRQEIDGVEHWFAEELPDLLADHRRAAGAPLLLPGFDELILGYADRSCTLDRDHEQLVVPGRNGVFKPTVIHRGKAVGTWKRVRRSAGDRLETRALGELKLPSDRQLDRAFEQLPR</sequence>
<dbReference type="PANTHER" id="PTHR38479:SF2">
    <property type="entry name" value="WINGED HELIX DNA-BINDING DOMAIN-CONTAINING PROTEIN"/>
    <property type="match status" value="1"/>
</dbReference>
<gene>
    <name evidence="1" type="ORF">CGZ93_11170</name>
</gene>